<gene>
    <name evidence="10" type="ORF">CINCED_3A015447</name>
</gene>
<reference evidence="10 11" key="1">
    <citation type="submission" date="2019-08" db="EMBL/GenBank/DDBJ databases">
        <authorList>
            <person name="Alioto T."/>
            <person name="Alioto T."/>
            <person name="Gomez Garrido J."/>
        </authorList>
    </citation>
    <scope>NUCLEOTIDE SEQUENCE [LARGE SCALE GENOMIC DNA]</scope>
</reference>
<evidence type="ECO:0000256" key="6">
    <source>
        <dbReference type="RuleBase" id="RU003313"/>
    </source>
</evidence>
<dbReference type="FunFam" id="3.30.1360.120:FF:000007">
    <property type="entry name" value="tRNA modification GTPase GTPBP3, mitochondrial"/>
    <property type="match status" value="1"/>
</dbReference>
<dbReference type="GO" id="GO:0003924">
    <property type="term" value="F:GTPase activity"/>
    <property type="evidence" value="ECO:0007669"/>
    <property type="project" value="InterPro"/>
</dbReference>
<name>A0A5E4M5X5_9HEMI</name>
<keyword evidence="4 6" id="KW-0547">Nucleotide-binding</keyword>
<evidence type="ECO:0000259" key="9">
    <source>
        <dbReference type="Pfam" id="PF12631"/>
    </source>
</evidence>
<dbReference type="Gene3D" id="3.40.50.300">
    <property type="entry name" value="P-loop containing nucleotide triphosphate hydrolases"/>
    <property type="match status" value="1"/>
</dbReference>
<dbReference type="GO" id="GO:0005739">
    <property type="term" value="C:mitochondrion"/>
    <property type="evidence" value="ECO:0007669"/>
    <property type="project" value="UniProtKB-SubCell"/>
</dbReference>
<protein>
    <submittedName>
        <fullName evidence="10">GTP-binding protein TrmE, N-terminal,GTP binding domain,MnmE, helical domain,TrmE-type guanine nucleotide</fullName>
    </submittedName>
</protein>
<dbReference type="Gene3D" id="1.20.120.430">
    <property type="entry name" value="tRNA modification GTPase MnmE domain 2"/>
    <property type="match status" value="1"/>
</dbReference>
<dbReference type="HAMAP" id="MF_00379">
    <property type="entry name" value="GTPase_MnmE"/>
    <property type="match status" value="1"/>
</dbReference>
<dbReference type="NCBIfam" id="TIGR00450">
    <property type="entry name" value="mnmE_trmE_thdF"/>
    <property type="match status" value="1"/>
</dbReference>
<evidence type="ECO:0000259" key="8">
    <source>
        <dbReference type="Pfam" id="PF10396"/>
    </source>
</evidence>
<dbReference type="InterPro" id="IPR027266">
    <property type="entry name" value="TrmE/GcvT-like"/>
</dbReference>
<comment type="similarity">
    <text evidence="2 6">Belongs to the TRAFAC class TrmE-Era-EngA-EngB-Septin-like GTPase superfamily. TrmE GTPase family.</text>
</comment>
<dbReference type="CDD" id="cd14858">
    <property type="entry name" value="TrmE_N"/>
    <property type="match status" value="1"/>
</dbReference>
<dbReference type="NCBIfam" id="NF003661">
    <property type="entry name" value="PRK05291.1-3"/>
    <property type="match status" value="1"/>
</dbReference>
<dbReference type="InterPro" id="IPR025867">
    <property type="entry name" value="MnmE_helical"/>
</dbReference>
<feature type="domain" description="GTP-binding protein TrmE N-terminal" evidence="8">
    <location>
        <begin position="24"/>
        <end position="141"/>
    </location>
</feature>
<accession>A0A5E4M5X5</accession>
<evidence type="ECO:0000256" key="1">
    <source>
        <dbReference type="ARBA" id="ARBA00004173"/>
    </source>
</evidence>
<dbReference type="GO" id="GO:0002098">
    <property type="term" value="P:tRNA wobble uridine modification"/>
    <property type="evidence" value="ECO:0007669"/>
    <property type="project" value="TreeGrafter"/>
</dbReference>
<dbReference type="InterPro" id="IPR006073">
    <property type="entry name" value="GTP-bd"/>
</dbReference>
<dbReference type="AlphaFoldDB" id="A0A5E4M5X5"/>
<evidence type="ECO:0000256" key="4">
    <source>
        <dbReference type="ARBA" id="ARBA00022741"/>
    </source>
</evidence>
<comment type="subcellular location">
    <subcellularLocation>
        <location evidence="1">Mitochondrion</location>
    </subcellularLocation>
</comment>
<keyword evidence="3 6" id="KW-0819">tRNA processing</keyword>
<dbReference type="InterPro" id="IPR018948">
    <property type="entry name" value="GTP-bd_TrmE_N"/>
</dbReference>
<dbReference type="Proteomes" id="UP000325440">
    <property type="component" value="Unassembled WGS sequence"/>
</dbReference>
<dbReference type="PANTHER" id="PTHR42714:SF2">
    <property type="entry name" value="TRNA MODIFICATION GTPASE GTPBP3, MITOCHONDRIAL"/>
    <property type="match status" value="1"/>
</dbReference>
<dbReference type="InterPro" id="IPR031168">
    <property type="entry name" value="G_TrmE"/>
</dbReference>
<dbReference type="EMBL" id="CABPRJ010000052">
    <property type="protein sequence ID" value="VVC26904.1"/>
    <property type="molecule type" value="Genomic_DNA"/>
</dbReference>
<keyword evidence="5 6" id="KW-0342">GTP-binding</keyword>
<dbReference type="GO" id="GO:0030488">
    <property type="term" value="P:tRNA methylation"/>
    <property type="evidence" value="ECO:0007669"/>
    <property type="project" value="TreeGrafter"/>
</dbReference>
<sequence length="487" mass="54607">MMKAVILYRLRSISGIQHARLKSTIYALSSGFGKCGVAVIRVSGPRASDAILNMTCLKYLPKPRIACLNKIIDPLTKEQLDNGLILWFPGPKSFTGENSCEFQVHGGRAVVTSVLHGLSKLCDFRPADPGEFTKRSFYNNKMDLTEVEGLADLIEADTEFQRKQALMQLEGSLKHLYSSWRQILLENLANVEAYIDFSETDNIDIFVLENVKTNLEKLSKEIKTHLLDNRSGELLRDGVKVAIIGAPNTGKSSLLNALCSREAAIVTELPGTTRDPIQVSLDVSGYSVLLVDTAGIRSQSTDLIEELGIQKSKDKAQEADMVILVVDAQYLLDVNNIDLWLQEYTHNMKVECNNYLVYVNKIDIIPKDQVFRLEKISQVSNWTICFGSCKADRGLADMMEIFRNNLQKLCGNPNFENPRCTQARHRYCLTEALNNIKKYLEISKLDNNIDIAAQPLRKATVYVGKITGHISTEEMLNIIFSKFCIGK</sequence>
<dbReference type="PANTHER" id="PTHR42714">
    <property type="entry name" value="TRNA MODIFICATION GTPASE GTPBP3"/>
    <property type="match status" value="1"/>
</dbReference>
<dbReference type="CDD" id="cd04164">
    <property type="entry name" value="trmE"/>
    <property type="match status" value="1"/>
</dbReference>
<evidence type="ECO:0000313" key="10">
    <source>
        <dbReference type="EMBL" id="VVC26904.1"/>
    </source>
</evidence>
<dbReference type="SUPFAM" id="SSF116878">
    <property type="entry name" value="TrmE connector domain"/>
    <property type="match status" value="1"/>
</dbReference>
<evidence type="ECO:0000256" key="3">
    <source>
        <dbReference type="ARBA" id="ARBA00022694"/>
    </source>
</evidence>
<feature type="domain" description="G" evidence="7">
    <location>
        <begin position="240"/>
        <end position="351"/>
    </location>
</feature>
<dbReference type="InterPro" id="IPR005225">
    <property type="entry name" value="Small_GTP-bd"/>
</dbReference>
<dbReference type="InterPro" id="IPR027368">
    <property type="entry name" value="MnmE_dom2"/>
</dbReference>
<organism evidence="10 11">
    <name type="scientific">Cinara cedri</name>
    <dbReference type="NCBI Taxonomy" id="506608"/>
    <lineage>
        <taxon>Eukaryota</taxon>
        <taxon>Metazoa</taxon>
        <taxon>Ecdysozoa</taxon>
        <taxon>Arthropoda</taxon>
        <taxon>Hexapoda</taxon>
        <taxon>Insecta</taxon>
        <taxon>Pterygota</taxon>
        <taxon>Neoptera</taxon>
        <taxon>Paraneoptera</taxon>
        <taxon>Hemiptera</taxon>
        <taxon>Sternorrhyncha</taxon>
        <taxon>Aphidomorpha</taxon>
        <taxon>Aphidoidea</taxon>
        <taxon>Aphididae</taxon>
        <taxon>Lachninae</taxon>
        <taxon>Cinara</taxon>
    </lineage>
</organism>
<dbReference type="GO" id="GO:0005525">
    <property type="term" value="F:GTP binding"/>
    <property type="evidence" value="ECO:0007669"/>
    <property type="project" value="UniProtKB-KW"/>
</dbReference>
<dbReference type="SUPFAM" id="SSF52540">
    <property type="entry name" value="P-loop containing nucleoside triphosphate hydrolases"/>
    <property type="match status" value="1"/>
</dbReference>
<dbReference type="Gene3D" id="3.30.1360.120">
    <property type="entry name" value="Probable tRNA modification gtpase trme, domain 1"/>
    <property type="match status" value="1"/>
</dbReference>
<dbReference type="Pfam" id="PF01926">
    <property type="entry name" value="MMR_HSR1"/>
    <property type="match status" value="1"/>
</dbReference>
<dbReference type="Pfam" id="PF12631">
    <property type="entry name" value="MnmE_helical"/>
    <property type="match status" value="1"/>
</dbReference>
<feature type="domain" description="MnmE helical" evidence="9">
    <location>
        <begin position="144"/>
        <end position="484"/>
    </location>
</feature>
<dbReference type="InterPro" id="IPR004520">
    <property type="entry name" value="GTPase_MnmE"/>
</dbReference>
<dbReference type="Pfam" id="PF10396">
    <property type="entry name" value="TrmE_N"/>
    <property type="match status" value="1"/>
</dbReference>
<dbReference type="OrthoDB" id="188276at2759"/>
<evidence type="ECO:0000256" key="2">
    <source>
        <dbReference type="ARBA" id="ARBA00011043"/>
    </source>
</evidence>
<dbReference type="InterPro" id="IPR027417">
    <property type="entry name" value="P-loop_NTPase"/>
</dbReference>
<keyword evidence="11" id="KW-1185">Reference proteome</keyword>
<evidence type="ECO:0000256" key="5">
    <source>
        <dbReference type="ARBA" id="ARBA00023134"/>
    </source>
</evidence>
<evidence type="ECO:0000313" key="11">
    <source>
        <dbReference type="Proteomes" id="UP000325440"/>
    </source>
</evidence>
<evidence type="ECO:0000259" key="7">
    <source>
        <dbReference type="Pfam" id="PF01926"/>
    </source>
</evidence>
<proteinExistence type="inferred from homology"/>
<dbReference type="NCBIfam" id="TIGR00231">
    <property type="entry name" value="small_GTP"/>
    <property type="match status" value="1"/>
</dbReference>